<dbReference type="Pfam" id="PF01568">
    <property type="entry name" value="Molydop_binding"/>
    <property type="match status" value="1"/>
</dbReference>
<dbReference type="CDD" id="cd02791">
    <property type="entry name" value="MopB_CT_Nitrate-R-NapA-like"/>
    <property type="match status" value="1"/>
</dbReference>
<gene>
    <name evidence="12" type="ORF">RKE40_27165</name>
</gene>
<evidence type="ECO:0000259" key="11">
    <source>
        <dbReference type="PROSITE" id="PS51669"/>
    </source>
</evidence>
<dbReference type="InterPro" id="IPR006657">
    <property type="entry name" value="MoPterin_dinucl-bd_dom"/>
</dbReference>
<comment type="caution">
    <text evidence="12">The sequence shown here is derived from an EMBL/GenBank/DDBJ whole genome shotgun (WGS) entry which is preliminary data.</text>
</comment>
<evidence type="ECO:0000256" key="10">
    <source>
        <dbReference type="ARBA" id="ARBA00023063"/>
    </source>
</evidence>
<dbReference type="InterPro" id="IPR006963">
    <property type="entry name" value="Mopterin_OxRdtase_4Fe-4S_dom"/>
</dbReference>
<dbReference type="InterPro" id="IPR041854">
    <property type="entry name" value="BFD-like_2Fe2S-bd_dom_sf"/>
</dbReference>
<keyword evidence="8" id="KW-0408">Iron</keyword>
<evidence type="ECO:0000256" key="6">
    <source>
        <dbReference type="ARBA" id="ARBA00022723"/>
    </source>
</evidence>
<evidence type="ECO:0000256" key="5">
    <source>
        <dbReference type="ARBA" id="ARBA00022505"/>
    </source>
</evidence>
<evidence type="ECO:0000256" key="3">
    <source>
        <dbReference type="ARBA" id="ARBA00008747"/>
    </source>
</evidence>
<accession>A0ABU3SFK7</accession>
<comment type="similarity">
    <text evidence="3">Belongs to the prokaryotic molybdopterin-containing oxidoreductase family. NasA/NapA/NarB subfamily.</text>
</comment>
<keyword evidence="9" id="KW-0411">Iron-sulfur</keyword>
<dbReference type="PROSITE" id="PS00551">
    <property type="entry name" value="MOLYBDOPTERIN_PROK_1"/>
    <property type="match status" value="1"/>
</dbReference>
<keyword evidence="6" id="KW-0479">Metal-binding</keyword>
<dbReference type="SUPFAM" id="SSF53706">
    <property type="entry name" value="Formate dehydrogenase/DMSO reductase, domains 1-3"/>
    <property type="match status" value="1"/>
</dbReference>
<keyword evidence="4" id="KW-0004">4Fe-4S</keyword>
<keyword evidence="13" id="KW-1185">Reference proteome</keyword>
<dbReference type="InterPro" id="IPR006656">
    <property type="entry name" value="Mopterin_OxRdtase"/>
</dbReference>
<dbReference type="Pfam" id="PF04879">
    <property type="entry name" value="Molybdop_Fe4S4"/>
    <property type="match status" value="1"/>
</dbReference>
<dbReference type="Gene3D" id="3.40.228.10">
    <property type="entry name" value="Dimethylsulfoxide Reductase, domain 2"/>
    <property type="match status" value="1"/>
</dbReference>
<dbReference type="InterPro" id="IPR027467">
    <property type="entry name" value="MopterinOxRdtase_cofactor_BS"/>
</dbReference>
<proteinExistence type="inferred from homology"/>
<dbReference type="PANTHER" id="PTHR43105:SF9">
    <property type="entry name" value="NADPH-FE(3+) OXIDOREDUCTASE SUBUNIT ALPHA"/>
    <property type="match status" value="1"/>
</dbReference>
<dbReference type="Pfam" id="PF00384">
    <property type="entry name" value="Molybdopterin"/>
    <property type="match status" value="1"/>
</dbReference>
<evidence type="ECO:0000256" key="8">
    <source>
        <dbReference type="ARBA" id="ARBA00023004"/>
    </source>
</evidence>
<comment type="cofactor">
    <cofactor evidence="1">
        <name>Mo-bis(molybdopterin guanine dinucleotide)</name>
        <dbReference type="ChEBI" id="CHEBI:60539"/>
    </cofactor>
</comment>
<dbReference type="Gene3D" id="2.40.40.20">
    <property type="match status" value="1"/>
</dbReference>
<evidence type="ECO:0000256" key="2">
    <source>
        <dbReference type="ARBA" id="ARBA00001966"/>
    </source>
</evidence>
<dbReference type="Gene3D" id="2.20.25.90">
    <property type="entry name" value="ADC-like domains"/>
    <property type="match status" value="1"/>
</dbReference>
<keyword evidence="7" id="KW-0560">Oxidoreductase</keyword>
<dbReference type="RefSeq" id="WP_316021292.1">
    <property type="nucleotide sequence ID" value="NZ_JAWDID010000075.1"/>
</dbReference>
<dbReference type="Gene3D" id="1.10.10.1100">
    <property type="entry name" value="BFD-like [2Fe-2S]-binding domain"/>
    <property type="match status" value="1"/>
</dbReference>
<dbReference type="InterPro" id="IPR009010">
    <property type="entry name" value="Asp_de-COase-like_dom_sf"/>
</dbReference>
<dbReference type="EMBL" id="JAWDID010000075">
    <property type="protein sequence ID" value="MDU0343585.1"/>
    <property type="molecule type" value="Genomic_DNA"/>
</dbReference>
<evidence type="ECO:0000313" key="12">
    <source>
        <dbReference type="EMBL" id="MDU0343585.1"/>
    </source>
</evidence>
<name>A0ABU3SFK7_9HYPH</name>
<organism evidence="12 13">
    <name type="scientific">Bosea rubneri</name>
    <dbReference type="NCBI Taxonomy" id="3075434"/>
    <lineage>
        <taxon>Bacteria</taxon>
        <taxon>Pseudomonadati</taxon>
        <taxon>Pseudomonadota</taxon>
        <taxon>Alphaproteobacteria</taxon>
        <taxon>Hyphomicrobiales</taxon>
        <taxon>Boseaceae</taxon>
        <taxon>Bosea</taxon>
    </lineage>
</organism>
<dbReference type="Proteomes" id="UP001254257">
    <property type="component" value="Unassembled WGS sequence"/>
</dbReference>
<feature type="domain" description="4Fe-4S Mo/W bis-MGD-type" evidence="11">
    <location>
        <begin position="12"/>
        <end position="68"/>
    </location>
</feature>
<dbReference type="InterPro" id="IPR050123">
    <property type="entry name" value="Prok_molybdopt-oxidoreductase"/>
</dbReference>
<comment type="cofactor">
    <cofactor evidence="2">
        <name>[4Fe-4S] cluster</name>
        <dbReference type="ChEBI" id="CHEBI:49883"/>
    </cofactor>
</comment>
<evidence type="ECO:0000256" key="1">
    <source>
        <dbReference type="ARBA" id="ARBA00001942"/>
    </source>
</evidence>
<dbReference type="InterPro" id="IPR041957">
    <property type="entry name" value="CT_Nitrate-R-NapA-like"/>
</dbReference>
<dbReference type="PROSITE" id="PS51669">
    <property type="entry name" value="4FE4S_MOW_BIS_MGD"/>
    <property type="match status" value="1"/>
</dbReference>
<dbReference type="Gene3D" id="3.40.50.740">
    <property type="match status" value="1"/>
</dbReference>
<sequence>MRHDAPLSGRSGQPVRTTCPYCGVGCGILARPDGKGGAAIAGDPAHPANRGRLCSKGSALGETLALGTRVLHPLKRNARGAYDRVSWDEALDAVAAGLKAIIARDGPEAVAFYLSGQLLTEDYYVANKLAKGFIGTPHVDTNSRLCMSSTVAGHRRVLGSDTVPGCYDDLDCADLVVLVGSNAAWCHPVLFRRIQQNHTERGARVVVIDPRVTASAEEADLVLPLKPGSDSLLFAGLLIHLADGGLLDESYLAHHTSGFEEALANARTLAPGLATIAEGTGLPAADIAAFYRLWAETPAVVTAWSQGVNQSAQGTDKVAAILHCHLATGRIGRPGSGPFSLTGQPNAMGGREVGGLANMLAAHMGYSAGEIDRVRRFWKAPNIARQEGLKAVDMIDAVAGGGIKALWVMATNPAVSLPRADAVKAALAELELFIVSENVLSNDTLAAGPHYILPAAAWGEKDGTVTNSERRISRQRPFLPLPGEVRPDWWIICEVARRLGFGEAFAYAGPAEIYAEHAALTAFENEGSRDLDLGAHAGLGRGDYDALEPVQWPLPVGRPGGTARLFADGGFFAPGGRATMRPLAVPALASQPDAERPLLLNTGRIRDHWHTMTRTGLSARLSAHIAEPVIFLHPRDAERYGVSEGGFARVATEHGAAVLKVVLDEGARPGAPFAPIHWSGETASDARIGALAQAACDPFSGQPELKATPAAIAPVAYASQGFVLSRDGFALPPGSWWARLAVEGGEGRLFATDGGPEALMAHANAAFSGCELTEMIDRAGGVYRCIATRNGRLIGALFLAPAGQAPIWETVKAAFAAGREPENRLALLAGRSPGGIAEAGPIVCACFGVGLNAIRAAFAGGQALSAEDIGRQLKAGTNCGSCLPEIRRIGAQSRATEAA</sequence>
<evidence type="ECO:0000256" key="4">
    <source>
        <dbReference type="ARBA" id="ARBA00022485"/>
    </source>
</evidence>
<dbReference type="Pfam" id="PF04324">
    <property type="entry name" value="Fer2_BFD"/>
    <property type="match status" value="1"/>
</dbReference>
<evidence type="ECO:0000313" key="13">
    <source>
        <dbReference type="Proteomes" id="UP001254257"/>
    </source>
</evidence>
<dbReference type="CDD" id="cd02754">
    <property type="entry name" value="MopB_Nitrate-R-NapA-like"/>
    <property type="match status" value="1"/>
</dbReference>
<reference evidence="12 13" key="1">
    <citation type="submission" date="2023-09" db="EMBL/GenBank/DDBJ databases">
        <title>Whole genome shotgun sequencing (WGS) of Bosea sp. ZW T0_25, isolated from stored onions (Allium cepa).</title>
        <authorList>
            <person name="Stoll D.A."/>
            <person name="Huch M."/>
        </authorList>
    </citation>
    <scope>NUCLEOTIDE SEQUENCE [LARGE SCALE GENOMIC DNA]</scope>
    <source>
        <strain evidence="12 13">ZW T0_25</strain>
    </source>
</reference>
<keyword evidence="10" id="KW-0534">Nitrate assimilation</keyword>
<dbReference type="SUPFAM" id="SSF50692">
    <property type="entry name" value="ADC-like"/>
    <property type="match status" value="1"/>
</dbReference>
<evidence type="ECO:0000256" key="9">
    <source>
        <dbReference type="ARBA" id="ARBA00023014"/>
    </source>
</evidence>
<evidence type="ECO:0000256" key="7">
    <source>
        <dbReference type="ARBA" id="ARBA00023002"/>
    </source>
</evidence>
<dbReference type="SMART" id="SM00926">
    <property type="entry name" value="Molybdop_Fe4S4"/>
    <property type="match status" value="1"/>
</dbReference>
<keyword evidence="5" id="KW-0500">Molybdenum</keyword>
<protein>
    <submittedName>
        <fullName evidence="12">Molybdopterin-dependent oxidoreductase</fullName>
    </submittedName>
</protein>
<dbReference type="PANTHER" id="PTHR43105">
    <property type="entry name" value="RESPIRATORY NITRATE REDUCTASE"/>
    <property type="match status" value="1"/>
</dbReference>
<dbReference type="InterPro" id="IPR007419">
    <property type="entry name" value="BFD-like_2Fe2S-bd_dom"/>
</dbReference>